<feature type="compositionally biased region" description="Low complexity" evidence="1">
    <location>
        <begin position="110"/>
        <end position="123"/>
    </location>
</feature>
<evidence type="ECO:0008006" key="4">
    <source>
        <dbReference type="Google" id="ProtNLM"/>
    </source>
</evidence>
<comment type="caution">
    <text evidence="2">The sequence shown here is derived from an EMBL/GenBank/DDBJ whole genome shotgun (WGS) entry which is preliminary data.</text>
</comment>
<feature type="region of interest" description="Disordered" evidence="1">
    <location>
        <begin position="212"/>
        <end position="240"/>
    </location>
</feature>
<feature type="region of interest" description="Disordered" evidence="1">
    <location>
        <begin position="106"/>
        <end position="157"/>
    </location>
</feature>
<keyword evidence="3" id="KW-1185">Reference proteome</keyword>
<sequence>MAGLLNRLAGFVVRKALNLEKYLDDVDSLSFRVQSGDGWIPEQMEVAGPLRIKSNLLKQKTEKSPVDVPATVDTDEGGHADRIVVRLPSWARDGLRGYLPARLPWRPTDRAASSSSPAKSVLPPVKPPPPLRLPGSREARFAEAEETPIEEASREQIQDRYDEPEKVIVEVHGLDFRLRTYSAEELAELRQLTCEAVLEALVRAAAGSDLKTDTASSSTARAGAWPPCSGVRRGGVIPRR</sequence>
<proteinExistence type="predicted"/>
<dbReference type="Proteomes" id="UP001189429">
    <property type="component" value="Unassembled WGS sequence"/>
</dbReference>
<evidence type="ECO:0000313" key="3">
    <source>
        <dbReference type="Proteomes" id="UP001189429"/>
    </source>
</evidence>
<evidence type="ECO:0000313" key="2">
    <source>
        <dbReference type="EMBL" id="CAK0902314.1"/>
    </source>
</evidence>
<gene>
    <name evidence="2" type="ORF">PCOR1329_LOCUS78969</name>
</gene>
<name>A0ABN9XR19_9DINO</name>
<organism evidence="2 3">
    <name type="scientific">Prorocentrum cordatum</name>
    <dbReference type="NCBI Taxonomy" id="2364126"/>
    <lineage>
        <taxon>Eukaryota</taxon>
        <taxon>Sar</taxon>
        <taxon>Alveolata</taxon>
        <taxon>Dinophyceae</taxon>
        <taxon>Prorocentrales</taxon>
        <taxon>Prorocentraceae</taxon>
        <taxon>Prorocentrum</taxon>
    </lineage>
</organism>
<protein>
    <recommendedName>
        <fullName evidence="4">Autophagy-related protein 2</fullName>
    </recommendedName>
</protein>
<evidence type="ECO:0000256" key="1">
    <source>
        <dbReference type="SAM" id="MobiDB-lite"/>
    </source>
</evidence>
<reference evidence="2" key="1">
    <citation type="submission" date="2023-10" db="EMBL/GenBank/DDBJ databases">
        <authorList>
            <person name="Chen Y."/>
            <person name="Shah S."/>
            <person name="Dougan E. K."/>
            <person name="Thang M."/>
            <person name="Chan C."/>
        </authorList>
    </citation>
    <scope>NUCLEOTIDE SEQUENCE [LARGE SCALE GENOMIC DNA]</scope>
</reference>
<accession>A0ABN9XR19</accession>
<dbReference type="EMBL" id="CAUYUJ010021056">
    <property type="protein sequence ID" value="CAK0902314.1"/>
    <property type="molecule type" value="Genomic_DNA"/>
</dbReference>